<keyword evidence="12" id="KW-1185">Reference proteome</keyword>
<dbReference type="InterPro" id="IPR012823">
    <property type="entry name" value="Flagell_FliJ"/>
</dbReference>
<dbReference type="GO" id="GO:0015031">
    <property type="term" value="P:protein transport"/>
    <property type="evidence" value="ECO:0007669"/>
    <property type="project" value="UniProtKB-KW"/>
</dbReference>
<keyword evidence="4" id="KW-0813">Transport</keyword>
<evidence type="ECO:0000256" key="3">
    <source>
        <dbReference type="ARBA" id="ARBA00020392"/>
    </source>
</evidence>
<evidence type="ECO:0000256" key="8">
    <source>
        <dbReference type="ARBA" id="ARBA00022927"/>
    </source>
</evidence>
<dbReference type="Proteomes" id="UP000502996">
    <property type="component" value="Chromosome"/>
</dbReference>
<sequence>MIADDRGLAAVARVREVREQDSRMGLVHADREHRAVVARAEELDHLVDTHQAAAGEPLPAGQWAAQRTVLGTVAAAARRTHREADAAGVVRTAAQEHWQQDRSRLRAVETLLERRAEARRAEAARAEGRLLDDLGAQRWLRAREEQAE</sequence>
<keyword evidence="9" id="KW-0472">Membrane</keyword>
<evidence type="ECO:0000313" key="12">
    <source>
        <dbReference type="Proteomes" id="UP000502996"/>
    </source>
</evidence>
<evidence type="ECO:0000313" key="11">
    <source>
        <dbReference type="EMBL" id="QIG42464.1"/>
    </source>
</evidence>
<evidence type="ECO:0000256" key="6">
    <source>
        <dbReference type="ARBA" id="ARBA00022500"/>
    </source>
</evidence>
<evidence type="ECO:0000256" key="2">
    <source>
        <dbReference type="ARBA" id="ARBA00010004"/>
    </source>
</evidence>
<proteinExistence type="inferred from homology"/>
<reference evidence="11 12" key="1">
    <citation type="submission" date="2020-02" db="EMBL/GenBank/DDBJ databases">
        <title>Full genome sequence of Nocardioides sp. R-3366.</title>
        <authorList>
            <person name="Im W.-T."/>
        </authorList>
    </citation>
    <scope>NUCLEOTIDE SEQUENCE [LARGE SCALE GENOMIC DNA]</scope>
    <source>
        <strain evidence="11 12">R-3366</strain>
    </source>
</reference>
<keyword evidence="5" id="KW-1003">Cell membrane</keyword>
<dbReference type="GO" id="GO:0044781">
    <property type="term" value="P:bacterial-type flagellum organization"/>
    <property type="evidence" value="ECO:0007669"/>
    <property type="project" value="UniProtKB-KW"/>
</dbReference>
<dbReference type="GO" id="GO:0005886">
    <property type="term" value="C:plasma membrane"/>
    <property type="evidence" value="ECO:0007669"/>
    <property type="project" value="UniProtKB-SubCell"/>
</dbReference>
<evidence type="ECO:0000256" key="9">
    <source>
        <dbReference type="ARBA" id="ARBA00023136"/>
    </source>
</evidence>
<dbReference type="GO" id="GO:0009288">
    <property type="term" value="C:bacterial-type flagellum"/>
    <property type="evidence" value="ECO:0007669"/>
    <property type="project" value="InterPro"/>
</dbReference>
<comment type="subcellular location">
    <subcellularLocation>
        <location evidence="1">Cell membrane</location>
        <topology evidence="1">Peripheral membrane protein</topology>
        <orientation evidence="1">Cytoplasmic side</orientation>
    </subcellularLocation>
</comment>
<evidence type="ECO:0000256" key="10">
    <source>
        <dbReference type="ARBA" id="ARBA00023225"/>
    </source>
</evidence>
<dbReference type="InterPro" id="IPR053716">
    <property type="entry name" value="Flag_assembly_chemotaxis_eff"/>
</dbReference>
<dbReference type="RefSeq" id="WP_165230039.1">
    <property type="nucleotide sequence ID" value="NZ_CP049257.1"/>
</dbReference>
<dbReference type="AlphaFoldDB" id="A0A6G6WB62"/>
<evidence type="ECO:0000256" key="5">
    <source>
        <dbReference type="ARBA" id="ARBA00022475"/>
    </source>
</evidence>
<keyword evidence="6" id="KW-0145">Chemotaxis</keyword>
<dbReference type="GO" id="GO:0071973">
    <property type="term" value="P:bacterial-type flagellum-dependent cell motility"/>
    <property type="evidence" value="ECO:0007669"/>
    <property type="project" value="InterPro"/>
</dbReference>
<gene>
    <name evidence="11" type="ORF">G5V58_06485</name>
</gene>
<accession>A0A6G6WB62</accession>
<evidence type="ECO:0000256" key="1">
    <source>
        <dbReference type="ARBA" id="ARBA00004413"/>
    </source>
</evidence>
<dbReference type="GO" id="GO:0006935">
    <property type="term" value="P:chemotaxis"/>
    <property type="evidence" value="ECO:0007669"/>
    <property type="project" value="UniProtKB-KW"/>
</dbReference>
<keyword evidence="7" id="KW-1005">Bacterial flagellum biogenesis</keyword>
<protein>
    <recommendedName>
        <fullName evidence="3">Flagellar FliJ protein</fullName>
    </recommendedName>
</protein>
<dbReference type="KEGG" id="nano:G5V58_06485"/>
<evidence type="ECO:0000256" key="4">
    <source>
        <dbReference type="ARBA" id="ARBA00022448"/>
    </source>
</evidence>
<name>A0A6G6WB62_9ACTN</name>
<dbReference type="Pfam" id="PF02050">
    <property type="entry name" value="FliJ"/>
    <property type="match status" value="1"/>
</dbReference>
<dbReference type="Gene3D" id="1.10.287.1700">
    <property type="match status" value="1"/>
</dbReference>
<evidence type="ECO:0000256" key="7">
    <source>
        <dbReference type="ARBA" id="ARBA00022795"/>
    </source>
</evidence>
<comment type="similarity">
    <text evidence="2">Belongs to the FliJ family.</text>
</comment>
<keyword evidence="10" id="KW-1006">Bacterial flagellum protein export</keyword>
<organism evidence="11 12">
    <name type="scientific">Nocardioides anomalus</name>
    <dbReference type="NCBI Taxonomy" id="2712223"/>
    <lineage>
        <taxon>Bacteria</taxon>
        <taxon>Bacillati</taxon>
        <taxon>Actinomycetota</taxon>
        <taxon>Actinomycetes</taxon>
        <taxon>Propionibacteriales</taxon>
        <taxon>Nocardioidaceae</taxon>
        <taxon>Nocardioides</taxon>
    </lineage>
</organism>
<keyword evidence="8" id="KW-0653">Protein transport</keyword>
<dbReference type="EMBL" id="CP049257">
    <property type="protein sequence ID" value="QIG42464.1"/>
    <property type="molecule type" value="Genomic_DNA"/>
</dbReference>